<evidence type="ECO:0000259" key="6">
    <source>
        <dbReference type="PROSITE" id="PS50887"/>
    </source>
</evidence>
<protein>
    <recommendedName>
        <fullName evidence="3">diguanylate cyclase</fullName>
        <ecNumber evidence="3">2.7.7.65</ecNumber>
    </recommendedName>
</protein>
<name>A0A2J4XUJ3_9ENTR</name>
<keyword evidence="4" id="KW-0547">Nucleotide-binding</keyword>
<sequence length="144" mass="16302">MGYYCEDLLRLSGMLLSAVGVYKIIERINLLYVDARSQSLKDELTQLPNRRFFIDTIREKEGRRLALMIVDIDYFKKINDTWGHLVGDEVLFALGKQLAKLTSDKVLPSRIGGEEFAIIVDGLSAQEVDELAQSILQNARAILI</sequence>
<dbReference type="InterPro" id="IPR043128">
    <property type="entry name" value="Rev_trsase/Diguanyl_cyclase"/>
</dbReference>
<feature type="non-terminal residue" evidence="7">
    <location>
        <position position="1"/>
    </location>
</feature>
<comment type="catalytic activity">
    <reaction evidence="5">
        <text>2 GTP = 3',3'-c-di-GMP + 2 diphosphate</text>
        <dbReference type="Rhea" id="RHEA:24898"/>
        <dbReference type="ChEBI" id="CHEBI:33019"/>
        <dbReference type="ChEBI" id="CHEBI:37565"/>
        <dbReference type="ChEBI" id="CHEBI:58805"/>
        <dbReference type="EC" id="2.7.7.65"/>
    </reaction>
</comment>
<dbReference type="GO" id="GO:0043709">
    <property type="term" value="P:cell adhesion involved in single-species biofilm formation"/>
    <property type="evidence" value="ECO:0007669"/>
    <property type="project" value="TreeGrafter"/>
</dbReference>
<evidence type="ECO:0000256" key="1">
    <source>
        <dbReference type="ARBA" id="ARBA00001946"/>
    </source>
</evidence>
<evidence type="ECO:0000256" key="3">
    <source>
        <dbReference type="ARBA" id="ARBA00012528"/>
    </source>
</evidence>
<dbReference type="GO" id="GO:0052621">
    <property type="term" value="F:diguanylate cyclase activity"/>
    <property type="evidence" value="ECO:0007669"/>
    <property type="project" value="UniProtKB-EC"/>
</dbReference>
<dbReference type="EMBL" id="PIET01002893">
    <property type="protein sequence ID" value="PLM40502.1"/>
    <property type="molecule type" value="Genomic_DNA"/>
</dbReference>
<comment type="caution">
    <text evidence="7">The sequence shown here is derived from an EMBL/GenBank/DDBJ whole genome shotgun (WGS) entry which is preliminary data.</text>
</comment>
<reference evidence="7 8" key="2">
    <citation type="submission" date="2018-01" db="EMBL/GenBank/DDBJ databases">
        <title>Genomic study of Klebsiella pneumoniae.</title>
        <authorList>
            <person name="Yang Y."/>
            <person name="Bicalho R."/>
        </authorList>
    </citation>
    <scope>NUCLEOTIDE SEQUENCE [LARGE SCALE GENOMIC DNA]</scope>
    <source>
        <strain evidence="7 8">A2</strain>
    </source>
</reference>
<dbReference type="InterPro" id="IPR029787">
    <property type="entry name" value="Nucleotide_cyclase"/>
</dbReference>
<dbReference type="AlphaFoldDB" id="A0A2J4XUJ3"/>
<organism evidence="7 8">
    <name type="scientific">Klebsiella michiganensis</name>
    <dbReference type="NCBI Taxonomy" id="1134687"/>
    <lineage>
        <taxon>Bacteria</taxon>
        <taxon>Pseudomonadati</taxon>
        <taxon>Pseudomonadota</taxon>
        <taxon>Gammaproteobacteria</taxon>
        <taxon>Enterobacterales</taxon>
        <taxon>Enterobacteriaceae</taxon>
        <taxon>Klebsiella/Raoultella group</taxon>
        <taxon>Klebsiella</taxon>
    </lineage>
</organism>
<evidence type="ECO:0000256" key="4">
    <source>
        <dbReference type="ARBA" id="ARBA00023134"/>
    </source>
</evidence>
<evidence type="ECO:0000256" key="2">
    <source>
        <dbReference type="ARBA" id="ARBA00004665"/>
    </source>
</evidence>
<feature type="non-terminal residue" evidence="7">
    <location>
        <position position="144"/>
    </location>
</feature>
<dbReference type="Proteomes" id="UP000234661">
    <property type="component" value="Unassembled WGS sequence"/>
</dbReference>
<dbReference type="PROSITE" id="PS50887">
    <property type="entry name" value="GGDEF"/>
    <property type="match status" value="1"/>
</dbReference>
<evidence type="ECO:0000256" key="5">
    <source>
        <dbReference type="ARBA" id="ARBA00034247"/>
    </source>
</evidence>
<dbReference type="GO" id="GO:1902201">
    <property type="term" value="P:negative regulation of bacterial-type flagellum-dependent cell motility"/>
    <property type="evidence" value="ECO:0007669"/>
    <property type="project" value="TreeGrafter"/>
</dbReference>
<dbReference type="InterPro" id="IPR000160">
    <property type="entry name" value="GGDEF_dom"/>
</dbReference>
<dbReference type="Pfam" id="PF00990">
    <property type="entry name" value="GGDEF"/>
    <property type="match status" value="1"/>
</dbReference>
<evidence type="ECO:0000313" key="7">
    <source>
        <dbReference type="EMBL" id="PLM40502.1"/>
    </source>
</evidence>
<dbReference type="SUPFAM" id="SSF55073">
    <property type="entry name" value="Nucleotide cyclase"/>
    <property type="match status" value="1"/>
</dbReference>
<gene>
    <name evidence="7" type="ORF">CWM85_42330</name>
</gene>
<dbReference type="GO" id="GO:0005525">
    <property type="term" value="F:GTP binding"/>
    <property type="evidence" value="ECO:0007669"/>
    <property type="project" value="UniProtKB-KW"/>
</dbReference>
<keyword evidence="4" id="KW-0342">GTP-binding</keyword>
<dbReference type="PANTHER" id="PTHR45138">
    <property type="entry name" value="REGULATORY COMPONENTS OF SENSORY TRANSDUCTION SYSTEM"/>
    <property type="match status" value="1"/>
</dbReference>
<dbReference type="NCBIfam" id="TIGR00254">
    <property type="entry name" value="GGDEF"/>
    <property type="match status" value="1"/>
</dbReference>
<dbReference type="GO" id="GO:0005886">
    <property type="term" value="C:plasma membrane"/>
    <property type="evidence" value="ECO:0007669"/>
    <property type="project" value="TreeGrafter"/>
</dbReference>
<dbReference type="EC" id="2.7.7.65" evidence="3"/>
<dbReference type="SMART" id="SM00267">
    <property type="entry name" value="GGDEF"/>
    <property type="match status" value="1"/>
</dbReference>
<comment type="pathway">
    <text evidence="2">Purine metabolism; 3',5'-cyclic di-GMP biosynthesis.</text>
</comment>
<proteinExistence type="predicted"/>
<evidence type="ECO:0000313" key="8">
    <source>
        <dbReference type="Proteomes" id="UP000234661"/>
    </source>
</evidence>
<dbReference type="InterPro" id="IPR050469">
    <property type="entry name" value="Diguanylate_Cyclase"/>
</dbReference>
<reference evidence="7 8" key="1">
    <citation type="submission" date="2017-11" db="EMBL/GenBank/DDBJ databases">
        <authorList>
            <person name="Han C.G."/>
        </authorList>
    </citation>
    <scope>NUCLEOTIDE SEQUENCE [LARGE SCALE GENOMIC DNA]</scope>
    <source>
        <strain evidence="7 8">A2</strain>
    </source>
</reference>
<accession>A0A2J4XUJ3</accession>
<dbReference type="Gene3D" id="3.30.70.270">
    <property type="match status" value="1"/>
</dbReference>
<comment type="cofactor">
    <cofactor evidence="1">
        <name>Mg(2+)</name>
        <dbReference type="ChEBI" id="CHEBI:18420"/>
    </cofactor>
</comment>
<dbReference type="CDD" id="cd01949">
    <property type="entry name" value="GGDEF"/>
    <property type="match status" value="1"/>
</dbReference>
<feature type="domain" description="GGDEF" evidence="6">
    <location>
        <begin position="63"/>
        <end position="144"/>
    </location>
</feature>
<dbReference type="PANTHER" id="PTHR45138:SF9">
    <property type="entry name" value="DIGUANYLATE CYCLASE DGCM-RELATED"/>
    <property type="match status" value="1"/>
</dbReference>